<feature type="region of interest" description="Disordered" evidence="1">
    <location>
        <begin position="50"/>
        <end position="79"/>
    </location>
</feature>
<dbReference type="Proteomes" id="UP000784294">
    <property type="component" value="Unassembled WGS sequence"/>
</dbReference>
<comment type="caution">
    <text evidence="2">The sequence shown here is derived from an EMBL/GenBank/DDBJ whole genome shotgun (WGS) entry which is preliminary data.</text>
</comment>
<keyword evidence="3" id="KW-1185">Reference proteome</keyword>
<sequence length="122" mass="12879">MQVSVGMNNDSIDPSKSTIQAGVCPTPSTGQPRAISLTLGDFSTSLSAPLDEALARNGRETDTGGTPSGASIPPPDPAWESESLKYDVLAELTSNSSRRVSRVTFAPEPEVFITRACSFYTI</sequence>
<evidence type="ECO:0000256" key="1">
    <source>
        <dbReference type="SAM" id="MobiDB-lite"/>
    </source>
</evidence>
<evidence type="ECO:0000313" key="2">
    <source>
        <dbReference type="EMBL" id="VEL17370.1"/>
    </source>
</evidence>
<organism evidence="2 3">
    <name type="scientific">Protopolystoma xenopodis</name>
    <dbReference type="NCBI Taxonomy" id="117903"/>
    <lineage>
        <taxon>Eukaryota</taxon>
        <taxon>Metazoa</taxon>
        <taxon>Spiralia</taxon>
        <taxon>Lophotrochozoa</taxon>
        <taxon>Platyhelminthes</taxon>
        <taxon>Monogenea</taxon>
        <taxon>Polyopisthocotylea</taxon>
        <taxon>Polystomatidea</taxon>
        <taxon>Polystomatidae</taxon>
        <taxon>Protopolystoma</taxon>
    </lineage>
</organism>
<dbReference type="EMBL" id="CAAALY010032316">
    <property type="protein sequence ID" value="VEL17370.1"/>
    <property type="molecule type" value="Genomic_DNA"/>
</dbReference>
<feature type="compositionally biased region" description="Basic and acidic residues" evidence="1">
    <location>
        <begin position="53"/>
        <end position="62"/>
    </location>
</feature>
<reference evidence="2" key="1">
    <citation type="submission" date="2018-11" db="EMBL/GenBank/DDBJ databases">
        <authorList>
            <consortium name="Pathogen Informatics"/>
        </authorList>
    </citation>
    <scope>NUCLEOTIDE SEQUENCE</scope>
</reference>
<feature type="compositionally biased region" description="Polar residues" evidence="1">
    <location>
        <begin position="1"/>
        <end position="31"/>
    </location>
</feature>
<dbReference type="AlphaFoldDB" id="A0A3S5CFP9"/>
<evidence type="ECO:0000313" key="3">
    <source>
        <dbReference type="Proteomes" id="UP000784294"/>
    </source>
</evidence>
<accession>A0A3S5CFP9</accession>
<gene>
    <name evidence="2" type="ORF">PXEA_LOCUS10810</name>
</gene>
<proteinExistence type="predicted"/>
<feature type="region of interest" description="Disordered" evidence="1">
    <location>
        <begin position="1"/>
        <end position="32"/>
    </location>
</feature>
<protein>
    <submittedName>
        <fullName evidence="2">Uncharacterized protein</fullName>
    </submittedName>
</protein>
<name>A0A3S5CFP9_9PLAT</name>